<dbReference type="EMBL" id="JALJZU010000013">
    <property type="protein sequence ID" value="MCP2011965.1"/>
    <property type="molecule type" value="Genomic_DNA"/>
</dbReference>
<protein>
    <submittedName>
        <fullName evidence="3">Antitoxin HicB</fullName>
    </submittedName>
    <submittedName>
        <fullName evidence="2">Type II toxin-antitoxin system HicB family antitoxin</fullName>
    </submittedName>
</protein>
<evidence type="ECO:0000313" key="4">
    <source>
        <dbReference type="Proteomes" id="UP001155901"/>
    </source>
</evidence>
<dbReference type="AlphaFoldDB" id="A0AA41L3L5"/>
<accession>A0AA41L3L5</accession>
<evidence type="ECO:0000313" key="5">
    <source>
        <dbReference type="Proteomes" id="UP001162889"/>
    </source>
</evidence>
<reference evidence="2" key="1">
    <citation type="submission" date="2021-07" db="EMBL/GenBank/DDBJ databases">
        <title>Characterization of violacein-producing bacteria and related species.</title>
        <authorList>
            <person name="Wilson H.S."/>
            <person name="De Leon M.E."/>
        </authorList>
    </citation>
    <scope>NUCLEOTIDE SEQUENCE</scope>
    <source>
        <strain evidence="2">HSC-15S17</strain>
    </source>
</reference>
<sequence length="76" mass="8527">MDILDEYPYEIRPLTQDEGGGFLITYTDFWGCFSDGETIEEAIVNGRDALIAVIETLRAENLPVPVPHSRKDRKAG</sequence>
<evidence type="ECO:0000313" key="3">
    <source>
        <dbReference type="EMBL" id="MCP2011965.1"/>
    </source>
</evidence>
<dbReference type="RefSeq" id="WP_217945056.1">
    <property type="nucleotide sequence ID" value="NZ_JAHTGR010000015.1"/>
</dbReference>
<organism evidence="2 4">
    <name type="scientific">Duganella violaceipulchra</name>
    <dbReference type="NCBI Taxonomy" id="2849652"/>
    <lineage>
        <taxon>Bacteria</taxon>
        <taxon>Pseudomonadati</taxon>
        <taxon>Pseudomonadota</taxon>
        <taxon>Betaproteobacteria</taxon>
        <taxon>Burkholderiales</taxon>
        <taxon>Oxalobacteraceae</taxon>
        <taxon>Telluria group</taxon>
        <taxon>Duganella</taxon>
    </lineage>
</organism>
<feature type="domain" description="HicB-like antitoxin of toxin-antitoxin system" evidence="1">
    <location>
        <begin position="15"/>
        <end position="69"/>
    </location>
</feature>
<dbReference type="Pfam" id="PF15919">
    <property type="entry name" value="HicB_lk_antitox"/>
    <property type="match status" value="1"/>
</dbReference>
<evidence type="ECO:0000259" key="1">
    <source>
        <dbReference type="Pfam" id="PF15919"/>
    </source>
</evidence>
<dbReference type="Proteomes" id="UP001162889">
    <property type="component" value="Unassembled WGS sequence"/>
</dbReference>
<name>A0AA41L3L5_9BURK</name>
<proteinExistence type="predicted"/>
<dbReference type="Proteomes" id="UP001155901">
    <property type="component" value="Unassembled WGS sequence"/>
</dbReference>
<comment type="caution">
    <text evidence="2">The sequence shown here is derived from an EMBL/GenBank/DDBJ whole genome shotgun (WGS) entry which is preliminary data.</text>
</comment>
<reference evidence="3" key="2">
    <citation type="submission" date="2022-03" db="EMBL/GenBank/DDBJ databases">
        <title>Genome Encyclopedia of Bacteria and Archaea VI: Functional Genomics of Type Strains.</title>
        <authorList>
            <person name="Whitman W."/>
        </authorList>
    </citation>
    <scope>NUCLEOTIDE SEQUENCE</scope>
    <source>
        <strain evidence="3">HSC-15S17</strain>
    </source>
</reference>
<evidence type="ECO:0000313" key="2">
    <source>
        <dbReference type="EMBL" id="MBV6324103.1"/>
    </source>
</evidence>
<keyword evidence="5" id="KW-1185">Reference proteome</keyword>
<gene>
    <name evidence="2" type="ORF">KVP70_24500</name>
    <name evidence="3" type="ORF">L1274_005719</name>
</gene>
<dbReference type="EMBL" id="JAHTGR010000015">
    <property type="protein sequence ID" value="MBV6324103.1"/>
    <property type="molecule type" value="Genomic_DNA"/>
</dbReference>
<dbReference type="InterPro" id="IPR031807">
    <property type="entry name" value="HicB-like"/>
</dbReference>